<dbReference type="InterPro" id="IPR011047">
    <property type="entry name" value="Quinoprotein_ADH-like_sf"/>
</dbReference>
<dbReference type="PANTHER" id="PTHR42754">
    <property type="entry name" value="ENDOGLUCANASE"/>
    <property type="match status" value="1"/>
</dbReference>
<dbReference type="SUPFAM" id="SSF50998">
    <property type="entry name" value="Quinoprotein alcohol dehydrogenase-like"/>
    <property type="match status" value="1"/>
</dbReference>
<sequence>MINCFTPLFVFMVLGFWGCSDESGHETTPLPEPIVTFKKDIENNKSAIKQTKDGGYIIAGGKNGSAWLLKIDKNGEEVWQNTYSLGDFGYTRAVIQTSEGGYLYAGWEGIVKADSNGVEEWKNKNSEIGLYPYYEDVIQHSNGNYYAVGGPSGGQAQFVKFSPEGNVLTRKYFGTNCEDDIFRSLIETPDEMLMIVGEKAHGEGPHPCSFNFMYYKDFWIVKVKKNGGLLWEKTYGGPYLEQADDIVSMESGGYAIIGDQCVHESNLNSCGWKTKVVVFQIDEEGEYLTENIFSGVKFLERMPYYSITTTASGGLAWTAEHKNHGTWIHKWGPNEDTVNVYSDGIGGFEINRTSDDGFIIGTWGGIIIKTDSELYYESEIDDG</sequence>
<evidence type="ECO:0000313" key="1">
    <source>
        <dbReference type="EMBL" id="SUZ95698.1"/>
    </source>
</evidence>
<organism evidence="1">
    <name type="scientific">marine metagenome</name>
    <dbReference type="NCBI Taxonomy" id="408172"/>
    <lineage>
        <taxon>unclassified sequences</taxon>
        <taxon>metagenomes</taxon>
        <taxon>ecological metagenomes</taxon>
    </lineage>
</organism>
<protein>
    <recommendedName>
        <fullName evidence="2">Photosynthesis system II assembly factor Ycf48/Hcf136-like domain-containing protein</fullName>
    </recommendedName>
</protein>
<reference evidence="1" key="1">
    <citation type="submission" date="2018-05" db="EMBL/GenBank/DDBJ databases">
        <authorList>
            <person name="Lanie J.A."/>
            <person name="Ng W.-L."/>
            <person name="Kazmierczak K.M."/>
            <person name="Andrzejewski T.M."/>
            <person name="Davidsen T.M."/>
            <person name="Wayne K.J."/>
            <person name="Tettelin H."/>
            <person name="Glass J.I."/>
            <person name="Rusch D."/>
            <person name="Podicherti R."/>
            <person name="Tsui H.-C.T."/>
            <person name="Winkler M.E."/>
        </authorList>
    </citation>
    <scope>NUCLEOTIDE SEQUENCE</scope>
</reference>
<name>A0A381RXE2_9ZZZZ</name>
<gene>
    <name evidence="1" type="ORF">METZ01_LOCUS48552</name>
</gene>
<dbReference type="EMBL" id="UINC01002347">
    <property type="protein sequence ID" value="SUZ95698.1"/>
    <property type="molecule type" value="Genomic_DNA"/>
</dbReference>
<dbReference type="AlphaFoldDB" id="A0A381RXE2"/>
<evidence type="ECO:0008006" key="2">
    <source>
        <dbReference type="Google" id="ProtNLM"/>
    </source>
</evidence>
<accession>A0A381RXE2</accession>
<dbReference type="PANTHER" id="PTHR42754:SF1">
    <property type="entry name" value="LIPOPROTEIN"/>
    <property type="match status" value="1"/>
</dbReference>
<proteinExistence type="predicted"/>